<keyword evidence="3" id="KW-0238">DNA-binding</keyword>
<keyword evidence="8" id="KW-1185">Reference proteome</keyword>
<dbReference type="PROSITE" id="PS50937">
    <property type="entry name" value="HTH_MERR_2"/>
    <property type="match status" value="1"/>
</dbReference>
<evidence type="ECO:0000256" key="4">
    <source>
        <dbReference type="ARBA" id="ARBA00023163"/>
    </source>
</evidence>
<evidence type="ECO:0000256" key="3">
    <source>
        <dbReference type="ARBA" id="ARBA00023125"/>
    </source>
</evidence>
<organism evidence="7 8">
    <name type="scientific">Stappia sediminis</name>
    <dbReference type="NCBI Taxonomy" id="2692190"/>
    <lineage>
        <taxon>Bacteria</taxon>
        <taxon>Pseudomonadati</taxon>
        <taxon>Pseudomonadota</taxon>
        <taxon>Alphaproteobacteria</taxon>
        <taxon>Hyphomicrobiales</taxon>
        <taxon>Stappiaceae</taxon>
        <taxon>Stappia</taxon>
    </lineage>
</organism>
<name>A0A7X3LWX2_9HYPH</name>
<dbReference type="InterPro" id="IPR009061">
    <property type="entry name" value="DNA-bd_dom_put_sf"/>
</dbReference>
<keyword evidence="5" id="KW-0175">Coiled coil</keyword>
<dbReference type="PRINTS" id="PR00040">
    <property type="entry name" value="HTHMERR"/>
</dbReference>
<keyword evidence="1" id="KW-0678">Repressor</keyword>
<protein>
    <submittedName>
        <fullName evidence="7">MerR family transcriptional regulator</fullName>
    </submittedName>
</protein>
<dbReference type="SUPFAM" id="SSF46955">
    <property type="entry name" value="Putative DNA-binding domain"/>
    <property type="match status" value="1"/>
</dbReference>
<dbReference type="GO" id="GO:0003677">
    <property type="term" value="F:DNA binding"/>
    <property type="evidence" value="ECO:0007669"/>
    <property type="project" value="UniProtKB-KW"/>
</dbReference>
<sequence>MFAIGEASRRSGVGIETIRYYEREGIVPRPERSANGRRVYSTEAIGLLKFLKNCRSLGFSLADAKALLDLSGSARSDCDAVLDVSKRHLRAIGEKIAELRKLEAALEELTANCSAGNTECPMLDTLRRS</sequence>
<dbReference type="Pfam" id="PF13411">
    <property type="entry name" value="MerR_1"/>
    <property type="match status" value="1"/>
</dbReference>
<evidence type="ECO:0000313" key="7">
    <source>
        <dbReference type="EMBL" id="MXN66562.1"/>
    </source>
</evidence>
<feature type="domain" description="HTH merR-type" evidence="6">
    <location>
        <begin position="1"/>
        <end position="70"/>
    </location>
</feature>
<dbReference type="AlphaFoldDB" id="A0A7X3LWX2"/>
<feature type="coiled-coil region" evidence="5">
    <location>
        <begin position="92"/>
        <end position="119"/>
    </location>
</feature>
<dbReference type="PANTHER" id="PTHR30204:SF69">
    <property type="entry name" value="MERR-FAMILY TRANSCRIPTIONAL REGULATOR"/>
    <property type="match status" value="1"/>
</dbReference>
<accession>A0A7X3LWX2</accession>
<dbReference type="PANTHER" id="PTHR30204">
    <property type="entry name" value="REDOX-CYCLING DRUG-SENSING TRANSCRIPTIONAL ACTIVATOR SOXR"/>
    <property type="match status" value="1"/>
</dbReference>
<dbReference type="Proteomes" id="UP000433101">
    <property type="component" value="Unassembled WGS sequence"/>
</dbReference>
<evidence type="ECO:0000313" key="8">
    <source>
        <dbReference type="Proteomes" id="UP000433101"/>
    </source>
</evidence>
<proteinExistence type="predicted"/>
<dbReference type="GO" id="GO:0003700">
    <property type="term" value="F:DNA-binding transcription factor activity"/>
    <property type="evidence" value="ECO:0007669"/>
    <property type="project" value="InterPro"/>
</dbReference>
<keyword evidence="4" id="KW-0804">Transcription</keyword>
<evidence type="ECO:0000256" key="2">
    <source>
        <dbReference type="ARBA" id="ARBA00023015"/>
    </source>
</evidence>
<dbReference type="SMART" id="SM00422">
    <property type="entry name" value="HTH_MERR"/>
    <property type="match status" value="1"/>
</dbReference>
<dbReference type="RefSeq" id="WP_160776817.1">
    <property type="nucleotide sequence ID" value="NZ_WUMV01000008.1"/>
</dbReference>
<dbReference type="EMBL" id="WUMV01000008">
    <property type="protein sequence ID" value="MXN66562.1"/>
    <property type="molecule type" value="Genomic_DNA"/>
</dbReference>
<comment type="caution">
    <text evidence="7">The sequence shown here is derived from an EMBL/GenBank/DDBJ whole genome shotgun (WGS) entry which is preliminary data.</text>
</comment>
<evidence type="ECO:0000256" key="1">
    <source>
        <dbReference type="ARBA" id="ARBA00022491"/>
    </source>
</evidence>
<dbReference type="Gene3D" id="1.10.1660.10">
    <property type="match status" value="1"/>
</dbReference>
<reference evidence="7 8" key="1">
    <citation type="submission" date="2019-12" db="EMBL/GenBank/DDBJ databases">
        <authorList>
            <person name="Li M."/>
        </authorList>
    </citation>
    <scope>NUCLEOTIDE SEQUENCE [LARGE SCALE GENOMIC DNA]</scope>
    <source>
        <strain evidence="7 8">GBMRC 2046</strain>
    </source>
</reference>
<evidence type="ECO:0000256" key="5">
    <source>
        <dbReference type="SAM" id="Coils"/>
    </source>
</evidence>
<dbReference type="InterPro" id="IPR047057">
    <property type="entry name" value="MerR_fam"/>
</dbReference>
<keyword evidence="2" id="KW-0805">Transcription regulation</keyword>
<evidence type="ECO:0000259" key="6">
    <source>
        <dbReference type="PROSITE" id="PS50937"/>
    </source>
</evidence>
<gene>
    <name evidence="7" type="ORF">GR183_16725</name>
</gene>
<dbReference type="InterPro" id="IPR000551">
    <property type="entry name" value="MerR-type_HTH_dom"/>
</dbReference>